<dbReference type="GO" id="GO:0000166">
    <property type="term" value="F:nucleotide binding"/>
    <property type="evidence" value="ECO:0007669"/>
    <property type="project" value="InterPro"/>
</dbReference>
<dbReference type="Gene3D" id="3.30.980.10">
    <property type="entry name" value="Threonyl-trna Synthetase, Chain A, domain 2"/>
    <property type="match status" value="1"/>
</dbReference>
<proteinExistence type="predicted"/>
<evidence type="ECO:0000313" key="1">
    <source>
        <dbReference type="EMBL" id="RRT73959.1"/>
    </source>
</evidence>
<name>A0A444GEM6_ENSVE</name>
<dbReference type="SUPFAM" id="SSF55186">
    <property type="entry name" value="ThrRS/AlaRS common domain"/>
    <property type="match status" value="1"/>
</dbReference>
<dbReference type="InterPro" id="IPR051335">
    <property type="entry name" value="Alanyl-tRNA_Editing_Enzymes"/>
</dbReference>
<dbReference type="PANTHER" id="PTHR43462:SF2">
    <property type="entry name" value="THREONYL AND ALANYL TRNA SYNTHETASE SECOND ADDITIONAL DOMAIN-CONTAINING PROTEIN"/>
    <property type="match status" value="1"/>
</dbReference>
<gene>
    <name evidence="1" type="ORF">B296_00032870</name>
</gene>
<evidence type="ECO:0000313" key="2">
    <source>
        <dbReference type="Proteomes" id="UP000287651"/>
    </source>
</evidence>
<comment type="caution">
    <text evidence="1">The sequence shown here is derived from an EMBL/GenBank/DDBJ whole genome shotgun (WGS) entry which is preliminary data.</text>
</comment>
<organism evidence="1 2">
    <name type="scientific">Ensete ventricosum</name>
    <name type="common">Abyssinian banana</name>
    <name type="synonym">Musa ensete</name>
    <dbReference type="NCBI Taxonomy" id="4639"/>
    <lineage>
        <taxon>Eukaryota</taxon>
        <taxon>Viridiplantae</taxon>
        <taxon>Streptophyta</taxon>
        <taxon>Embryophyta</taxon>
        <taxon>Tracheophyta</taxon>
        <taxon>Spermatophyta</taxon>
        <taxon>Magnoliopsida</taxon>
        <taxon>Liliopsida</taxon>
        <taxon>Zingiberales</taxon>
        <taxon>Musaceae</taxon>
        <taxon>Ensete</taxon>
    </lineage>
</organism>
<dbReference type="Proteomes" id="UP000287651">
    <property type="component" value="Unassembled WGS sequence"/>
</dbReference>
<sequence>MEFSFRAFCVFFCRLHSAGHLLDICMRKVGLSHLEPGKGYHFLDGYDVALLCMPFGVVSASVLSYNEAAEWCGGVLPSYIPTDSSPRIVKLGDHPGCPCGGTHVADIADIRNVTVRLIWFLLIKSLSSHVK</sequence>
<accession>A0A444GEM6</accession>
<dbReference type="PANTHER" id="PTHR43462">
    <property type="entry name" value="ALANYL-TRNA EDITING PROTEIN"/>
    <property type="match status" value="1"/>
</dbReference>
<dbReference type="AlphaFoldDB" id="A0A444GEM6"/>
<dbReference type="InterPro" id="IPR018163">
    <property type="entry name" value="Thr/Ala-tRNA-synth_IIc_edit"/>
</dbReference>
<protein>
    <submittedName>
        <fullName evidence="1">Uncharacterized protein</fullName>
    </submittedName>
</protein>
<reference evidence="1 2" key="1">
    <citation type="journal article" date="2014" name="Agronomy (Basel)">
        <title>A Draft Genome Sequence for Ensete ventricosum, the Drought-Tolerant Tree Against Hunger.</title>
        <authorList>
            <person name="Harrison J."/>
            <person name="Moore K.A."/>
            <person name="Paszkiewicz K."/>
            <person name="Jones T."/>
            <person name="Grant M."/>
            <person name="Ambacheew D."/>
            <person name="Muzemil S."/>
            <person name="Studholme D.J."/>
        </authorList>
    </citation>
    <scope>NUCLEOTIDE SEQUENCE [LARGE SCALE GENOMIC DNA]</scope>
</reference>
<dbReference type="EMBL" id="AMZH03002923">
    <property type="protein sequence ID" value="RRT73959.1"/>
    <property type="molecule type" value="Genomic_DNA"/>
</dbReference>